<dbReference type="Proteomes" id="UP001596915">
    <property type="component" value="Unassembled WGS sequence"/>
</dbReference>
<evidence type="ECO:0000313" key="6">
    <source>
        <dbReference type="Proteomes" id="UP001596915"/>
    </source>
</evidence>
<dbReference type="InterPro" id="IPR050490">
    <property type="entry name" value="Bact_solute-bd_prot1"/>
</dbReference>
<dbReference type="Gene3D" id="3.40.190.10">
    <property type="entry name" value="Periplasmic binding protein-like II"/>
    <property type="match status" value="1"/>
</dbReference>
<dbReference type="Pfam" id="PF01547">
    <property type="entry name" value="SBP_bac_1"/>
    <property type="match status" value="1"/>
</dbReference>
<dbReference type="PANTHER" id="PTHR43649:SF31">
    <property type="entry name" value="SN-GLYCEROL-3-PHOSPHATE-BINDING PERIPLASMIC PROTEIN UGPB"/>
    <property type="match status" value="1"/>
</dbReference>
<evidence type="ECO:0000313" key="5">
    <source>
        <dbReference type="EMBL" id="MFD0622135.1"/>
    </source>
</evidence>
<sequence length="408" mass="43793">MWIQNGAQSKAIQSFLEEWGKDNDTEIEVTVQASDSYLDALQLALKTGKGPDVFDASNAQVLAPAGFLKPLDDVLSGDDLAAYESALQKPSPYIYNDKIYAVPTTADTTRLAYNKDLFAKAGLDPKKPPTTFSEVTSTCAAIEASGQDAYCFGLPLKWVGWASWMLDPAITNSDADLTGKGVFNVDAQEYQSEKYKPGVELYRELIAKKWAYPGASSLENDAMRAAFSNGKIAMFISTSWDVGVLNETNATKVDWAAAAVPAPDKEKPVRQAMNAGTPYAINAGSKNAADAAEVLKTLIGSDLNAELGKTGLTFPIREDAAATAKAAATWPQYADYAPSKSDEAWFVAPTALLNVQGENFRDSLARLILGTENIDSGLKSVAKTYNNAFKDAVDAGQIDAKNFSRAKS</sequence>
<gene>
    <name evidence="5" type="ORF">ACFQ2K_04235</name>
</gene>
<comment type="caution">
    <text evidence="5">The sequence shown here is derived from an EMBL/GenBank/DDBJ whole genome shotgun (WGS) entry which is preliminary data.</text>
</comment>
<evidence type="ECO:0000256" key="1">
    <source>
        <dbReference type="ARBA" id="ARBA00004196"/>
    </source>
</evidence>
<proteinExistence type="inferred from homology"/>
<keyword evidence="6" id="KW-1185">Reference proteome</keyword>
<name>A0ABW2WL56_9ACTN</name>
<evidence type="ECO:0000256" key="4">
    <source>
        <dbReference type="ARBA" id="ARBA00022729"/>
    </source>
</evidence>
<comment type="subcellular location">
    <subcellularLocation>
        <location evidence="1">Cell envelope</location>
    </subcellularLocation>
</comment>
<evidence type="ECO:0000256" key="3">
    <source>
        <dbReference type="ARBA" id="ARBA00022448"/>
    </source>
</evidence>
<keyword evidence="3" id="KW-0813">Transport</keyword>
<keyword evidence="4" id="KW-0732">Signal</keyword>
<organism evidence="5 6">
    <name type="scientific">Streptomyces sanglieri</name>
    <dbReference type="NCBI Taxonomy" id="193460"/>
    <lineage>
        <taxon>Bacteria</taxon>
        <taxon>Bacillati</taxon>
        <taxon>Actinomycetota</taxon>
        <taxon>Actinomycetes</taxon>
        <taxon>Kitasatosporales</taxon>
        <taxon>Streptomycetaceae</taxon>
        <taxon>Streptomyces</taxon>
    </lineage>
</organism>
<comment type="similarity">
    <text evidence="2">Belongs to the bacterial solute-binding protein 1 family.</text>
</comment>
<dbReference type="EMBL" id="JBHTGL010000005">
    <property type="protein sequence ID" value="MFD0622135.1"/>
    <property type="molecule type" value="Genomic_DNA"/>
</dbReference>
<dbReference type="PANTHER" id="PTHR43649">
    <property type="entry name" value="ARABINOSE-BINDING PROTEIN-RELATED"/>
    <property type="match status" value="1"/>
</dbReference>
<dbReference type="SUPFAM" id="SSF53850">
    <property type="entry name" value="Periplasmic binding protein-like II"/>
    <property type="match status" value="1"/>
</dbReference>
<evidence type="ECO:0000256" key="2">
    <source>
        <dbReference type="ARBA" id="ARBA00008520"/>
    </source>
</evidence>
<accession>A0ABW2WL56</accession>
<protein>
    <submittedName>
        <fullName evidence="5">ABC transporter substrate-binding protein</fullName>
    </submittedName>
</protein>
<dbReference type="InterPro" id="IPR006059">
    <property type="entry name" value="SBP"/>
</dbReference>
<reference evidence="6" key="1">
    <citation type="journal article" date="2019" name="Int. J. Syst. Evol. Microbiol.">
        <title>The Global Catalogue of Microorganisms (GCM) 10K type strain sequencing project: providing services to taxonomists for standard genome sequencing and annotation.</title>
        <authorList>
            <consortium name="The Broad Institute Genomics Platform"/>
            <consortium name="The Broad Institute Genome Sequencing Center for Infectious Disease"/>
            <person name="Wu L."/>
            <person name="Ma J."/>
        </authorList>
    </citation>
    <scope>NUCLEOTIDE SEQUENCE [LARGE SCALE GENOMIC DNA]</scope>
    <source>
        <strain evidence="6">JCM 12607</strain>
    </source>
</reference>